<evidence type="ECO:0000313" key="3">
    <source>
        <dbReference type="Proteomes" id="UP000182569"/>
    </source>
</evidence>
<feature type="transmembrane region" description="Helical" evidence="1">
    <location>
        <begin position="172"/>
        <end position="197"/>
    </location>
</feature>
<evidence type="ECO:0000313" key="2">
    <source>
        <dbReference type="EMBL" id="APC41855.1"/>
    </source>
</evidence>
<proteinExistence type="predicted"/>
<dbReference type="Proteomes" id="UP000182569">
    <property type="component" value="Chromosome"/>
</dbReference>
<sequence length="266" mass="30338">MITLIKLDLKNCIKNEKFKIYFLSLLGICIFSFLAVCTDSFMSNSLQLNFPNKMGIMLGNNVHSVLQFILLTLPLIACGIYSDSFIYERDNNICVYYLARINKRKYFTAKMFSIFIIVFFTILLPLSINELLTLLAIPNVGVDHGYGLTVYLLKANASEFFLQSIYNGHPYLYNYLLILITSFYGALVAVIGFNISLLFQMKKINLLIYMFLGVNLTSFVLPQKFQIYNYIQSNPGNLSDFIIALTGWIVVCLISGTIGIWKETRS</sequence>
<feature type="transmembrane region" description="Helical" evidence="1">
    <location>
        <begin position="20"/>
        <end position="42"/>
    </location>
</feature>
<feature type="transmembrane region" description="Helical" evidence="1">
    <location>
        <begin position="241"/>
        <end position="261"/>
    </location>
</feature>
<keyword evidence="1" id="KW-1133">Transmembrane helix</keyword>
<dbReference type="STRING" id="1552.A7L45_18180"/>
<name>A0A1J0GKN0_9CLOT</name>
<feature type="transmembrane region" description="Helical" evidence="1">
    <location>
        <begin position="204"/>
        <end position="221"/>
    </location>
</feature>
<gene>
    <name evidence="2" type="ORF">A7L45_18180</name>
</gene>
<dbReference type="EMBL" id="CP015756">
    <property type="protein sequence ID" value="APC41855.1"/>
    <property type="molecule type" value="Genomic_DNA"/>
</dbReference>
<keyword evidence="1" id="KW-0472">Membrane</keyword>
<dbReference type="RefSeq" id="WP_071614147.1">
    <property type="nucleotide sequence ID" value="NZ_CP015756.1"/>
</dbReference>
<dbReference type="KEGG" id="ceu:A7L45_18180"/>
<feature type="transmembrane region" description="Helical" evidence="1">
    <location>
        <begin position="107"/>
        <end position="128"/>
    </location>
</feature>
<keyword evidence="3" id="KW-1185">Reference proteome</keyword>
<dbReference type="AlphaFoldDB" id="A0A1J0GKN0"/>
<keyword evidence="1" id="KW-0812">Transmembrane</keyword>
<evidence type="ECO:0000256" key="1">
    <source>
        <dbReference type="SAM" id="Phobius"/>
    </source>
</evidence>
<reference evidence="3" key="1">
    <citation type="journal article" date="2016" name="Front. Microbiol.">
        <title>Complete Genome Sequence of Clostridium estertheticum DSM 8809, a Microbe Identified in Spoiled Vacuum Packed Beef.</title>
        <authorList>
            <person name="Yu Z."/>
            <person name="Gunn L."/>
            <person name="Brennan E."/>
            <person name="Reid R."/>
            <person name="Wall P.G."/>
            <person name="Gaora O.P."/>
            <person name="Hurley D."/>
            <person name="Bolton D."/>
            <person name="Fanning S."/>
        </authorList>
    </citation>
    <scope>NUCLEOTIDE SEQUENCE [LARGE SCALE GENOMIC DNA]</scope>
    <source>
        <strain evidence="3">DSM 8809</strain>
    </source>
</reference>
<dbReference type="OrthoDB" id="2025662at2"/>
<accession>A0A1J0GKN0</accession>
<feature type="transmembrane region" description="Helical" evidence="1">
    <location>
        <begin position="62"/>
        <end position="86"/>
    </location>
</feature>
<organism evidence="2 3">
    <name type="scientific">Clostridium estertheticum subsp. estertheticum</name>
    <dbReference type="NCBI Taxonomy" id="1552"/>
    <lineage>
        <taxon>Bacteria</taxon>
        <taxon>Bacillati</taxon>
        <taxon>Bacillota</taxon>
        <taxon>Clostridia</taxon>
        <taxon>Eubacteriales</taxon>
        <taxon>Clostridiaceae</taxon>
        <taxon>Clostridium</taxon>
    </lineage>
</organism>
<protein>
    <submittedName>
        <fullName evidence="2">Uncharacterized protein</fullName>
    </submittedName>
</protein>